<organism evidence="1 2">
    <name type="scientific">Ambrosiozyma monospora</name>
    <name type="common">Yeast</name>
    <name type="synonym">Endomycopsis monosporus</name>
    <dbReference type="NCBI Taxonomy" id="43982"/>
    <lineage>
        <taxon>Eukaryota</taxon>
        <taxon>Fungi</taxon>
        <taxon>Dikarya</taxon>
        <taxon>Ascomycota</taxon>
        <taxon>Saccharomycotina</taxon>
        <taxon>Pichiomycetes</taxon>
        <taxon>Pichiales</taxon>
        <taxon>Pichiaceae</taxon>
        <taxon>Ambrosiozyma</taxon>
    </lineage>
</organism>
<sequence>MSEPSNKSSSTNGSDFNDVEMTDDSEDVETEDAPTVMDDDDVYDDYGDKMEDIEQFDIEYPDQLGDGITIADVINEQARQALRSFRFDAANDEANDLGFDEEEYKSNLHKDKGPDFVPDSNPTSDDDATISTAPSTVSTAPTADPTTPSTTSSNQSTVSSTQTTVPSSTLPDEIPVSAPVQTSDGQSQSASYPVTAKSSTPSHATSTTSTTSSKPAKSKKSVTKSKKSVSKSKKSAKSSKTGKGAKSAADKSAKSTAKVTKSEQVVANSPKSSELDNAGKVVAKSGDYAQGSSNSTASGKDIANASDSSQSLSQNKEPSVNPGNTKKKLSSANPSSPSSAVSKNPSEVGSGEGASSPQSSGSVQFFAPAVVKQSNSSSDQTGIPVDAPESRPSDGKPSTTEVKKLPHLSSDRPAAVQSEEHLSVENLNNESTTTDTKMFPPVKPTRIFNAKDDNGNSSLVDANAESVR</sequence>
<dbReference type="EMBL" id="BSXS01000160">
    <property type="protein sequence ID" value="GME71156.1"/>
    <property type="molecule type" value="Genomic_DNA"/>
</dbReference>
<accession>A0ACB5SRZ2</accession>
<proteinExistence type="predicted"/>
<gene>
    <name evidence="1" type="ORF">Amon02_000047600</name>
</gene>
<name>A0ACB5SRZ2_AMBMO</name>
<evidence type="ECO:0000313" key="2">
    <source>
        <dbReference type="Proteomes" id="UP001165064"/>
    </source>
</evidence>
<dbReference type="Proteomes" id="UP001165064">
    <property type="component" value="Unassembled WGS sequence"/>
</dbReference>
<evidence type="ECO:0000313" key="1">
    <source>
        <dbReference type="EMBL" id="GME71156.1"/>
    </source>
</evidence>
<protein>
    <submittedName>
        <fullName evidence="1">Unnamed protein product</fullName>
    </submittedName>
</protein>
<comment type="caution">
    <text evidence="1">The sequence shown here is derived from an EMBL/GenBank/DDBJ whole genome shotgun (WGS) entry which is preliminary data.</text>
</comment>
<keyword evidence="2" id="KW-1185">Reference proteome</keyword>
<reference evidence="1" key="1">
    <citation type="submission" date="2023-04" db="EMBL/GenBank/DDBJ databases">
        <title>Ambrosiozyma monospora NBRC 10751.</title>
        <authorList>
            <person name="Ichikawa N."/>
            <person name="Sato H."/>
            <person name="Tonouchi N."/>
        </authorList>
    </citation>
    <scope>NUCLEOTIDE SEQUENCE</scope>
    <source>
        <strain evidence="1">NBRC 10751</strain>
    </source>
</reference>